<gene>
    <name evidence="2" type="ORF">CSHISOI_00594</name>
</gene>
<comment type="caution">
    <text evidence="2">The sequence shown here is derived from an EMBL/GenBank/DDBJ whole genome shotgun (WGS) entry which is preliminary data.</text>
</comment>
<keyword evidence="3" id="KW-1185">Reference proteome</keyword>
<sequence length="201" mass="21801">MHESFRGSVRPTRDLGSWQSAEEQATRSSSSSFSSPSQRPDGDRQQQQPPCAACVRAPLPPPPLIARLLLLTRTARSKPHLTKKQLSVPALGILNHIGFHLISMPKKRAGRVATPRDPQANHRLMPSTSIEEGLGLSHFGGTVRITSPSTPTTWNPVLFPSRLCPTGEGACEGGGYLQGTVLAQSVRTTNTETCVPFHPRR</sequence>
<name>A0A5Q4C653_9PEZI</name>
<dbReference type="EMBL" id="PUHP01000020">
    <property type="protein sequence ID" value="TQN74810.1"/>
    <property type="molecule type" value="Genomic_DNA"/>
</dbReference>
<evidence type="ECO:0000313" key="2">
    <source>
        <dbReference type="EMBL" id="TQN74810.1"/>
    </source>
</evidence>
<feature type="compositionally biased region" description="Low complexity" evidence="1">
    <location>
        <begin position="28"/>
        <end position="50"/>
    </location>
</feature>
<evidence type="ECO:0000313" key="3">
    <source>
        <dbReference type="Proteomes" id="UP000326340"/>
    </source>
</evidence>
<evidence type="ECO:0000256" key="1">
    <source>
        <dbReference type="SAM" id="MobiDB-lite"/>
    </source>
</evidence>
<reference evidence="2 3" key="1">
    <citation type="journal article" date="2019" name="Sci. Rep.">
        <title>Colletotrichum shisoi sp. nov., an anthracnose pathogen of Perilla frutescens in Japan: molecular phylogenetic, morphological and genomic evidence.</title>
        <authorList>
            <person name="Gan P."/>
            <person name="Tsushima A."/>
            <person name="Hiroyama R."/>
            <person name="Narusaka M."/>
            <person name="Takano Y."/>
            <person name="Narusaka Y."/>
            <person name="Kawaradani M."/>
            <person name="Damm U."/>
            <person name="Shirasu K."/>
        </authorList>
    </citation>
    <scope>NUCLEOTIDE SEQUENCE [LARGE SCALE GENOMIC DNA]</scope>
    <source>
        <strain evidence="2 3">PG-2018a</strain>
    </source>
</reference>
<feature type="region of interest" description="Disordered" evidence="1">
    <location>
        <begin position="1"/>
        <end position="50"/>
    </location>
</feature>
<protein>
    <submittedName>
        <fullName evidence="2">Uncharacterized protein</fullName>
    </submittedName>
</protein>
<dbReference type="Proteomes" id="UP000326340">
    <property type="component" value="Unassembled WGS sequence"/>
</dbReference>
<dbReference type="AlphaFoldDB" id="A0A5Q4C653"/>
<organism evidence="2 3">
    <name type="scientific">Colletotrichum shisoi</name>
    <dbReference type="NCBI Taxonomy" id="2078593"/>
    <lineage>
        <taxon>Eukaryota</taxon>
        <taxon>Fungi</taxon>
        <taxon>Dikarya</taxon>
        <taxon>Ascomycota</taxon>
        <taxon>Pezizomycotina</taxon>
        <taxon>Sordariomycetes</taxon>
        <taxon>Hypocreomycetidae</taxon>
        <taxon>Glomerellales</taxon>
        <taxon>Glomerellaceae</taxon>
        <taxon>Colletotrichum</taxon>
        <taxon>Colletotrichum destructivum species complex</taxon>
    </lineage>
</organism>
<feature type="compositionally biased region" description="Polar residues" evidence="1">
    <location>
        <begin position="17"/>
        <end position="27"/>
    </location>
</feature>
<proteinExistence type="predicted"/>
<accession>A0A5Q4C653</accession>